<accession>S6F5Z8</accession>
<feature type="domain" description="DUF4314" evidence="1">
    <location>
        <begin position="5"/>
        <end position="71"/>
    </location>
</feature>
<name>S6F5Z8_LACLL</name>
<dbReference type="Pfam" id="PF14192">
    <property type="entry name" value="DUF4314"/>
    <property type="match status" value="1"/>
</dbReference>
<proteinExistence type="predicted"/>
<comment type="caution">
    <text evidence="2">The sequence shown here is derived from an EMBL/GenBank/DDBJ whole genome shotgun (WGS) entry which is preliminary data.</text>
</comment>
<sequence>MYPTHKQVEGMKKRYSKGSRVELIKMDDPYAPPKGTQGTVTGVDDMGSVLVHWDNGSTLNAVYGEDVVRIIKPDFELVFQNGKREGFESFDEAWQYVTDMVMNHDLVWVDLEAKNADTIHIRKGL</sequence>
<gene>
    <name evidence="2" type="primary">LMHG_01064</name>
    <name evidence="2" type="ORF">O9U_10155</name>
</gene>
<evidence type="ECO:0000313" key="2">
    <source>
        <dbReference type="EMBL" id="CDG04239.1"/>
    </source>
</evidence>
<dbReference type="Proteomes" id="UP000015361">
    <property type="component" value="Unassembled WGS sequence"/>
</dbReference>
<evidence type="ECO:0000259" key="1">
    <source>
        <dbReference type="Pfam" id="PF14192"/>
    </source>
</evidence>
<organism evidence="2 3">
    <name type="scientific">Lactococcus lactis subsp. lactis A12</name>
    <dbReference type="NCBI Taxonomy" id="1137134"/>
    <lineage>
        <taxon>Bacteria</taxon>
        <taxon>Bacillati</taxon>
        <taxon>Bacillota</taxon>
        <taxon>Bacilli</taxon>
        <taxon>Lactobacillales</taxon>
        <taxon>Streptococcaceae</taxon>
        <taxon>Lactococcus</taxon>
    </lineage>
</organism>
<evidence type="ECO:0000313" key="3">
    <source>
        <dbReference type="Proteomes" id="UP000015361"/>
    </source>
</evidence>
<dbReference type="InterPro" id="IPR025463">
    <property type="entry name" value="DUF4314"/>
</dbReference>
<protein>
    <recommendedName>
        <fullName evidence="1">DUF4314 domain-containing protein</fullName>
    </recommendedName>
</protein>
<dbReference type="EMBL" id="CBLU010000006">
    <property type="protein sequence ID" value="CDG04239.1"/>
    <property type="molecule type" value="Genomic_DNA"/>
</dbReference>
<dbReference type="AlphaFoldDB" id="S6F5Z8"/>
<dbReference type="RefSeq" id="WP_021722299.1">
    <property type="nucleotide sequence ID" value="NZ_CBLU010000006.1"/>
</dbReference>
<reference evidence="2 3" key="1">
    <citation type="journal article" date="2013" name="Appl. Environ. Microbiol.">
        <title>The Carbohydrate Metabolism Signature of Lactococcus lactis Strain A12 Reveals Its Sourdough Ecosystem Origin.</title>
        <authorList>
            <person name="Passerini D."/>
            <person name="Coddeville M."/>
            <person name="Le Bourgeois P."/>
            <person name="Loubiere P."/>
            <person name="Ritzenthaler P."/>
            <person name="Fontagne-Faucher C."/>
            <person name="Daveran-Mingot M.L."/>
            <person name="Cocaign-Bousquet M."/>
        </authorList>
    </citation>
    <scope>NUCLEOTIDE SEQUENCE [LARGE SCALE GENOMIC DNA]</scope>
    <source>
        <strain evidence="2 3">A12</strain>
    </source>
</reference>